<dbReference type="Proteomes" id="UP000444721">
    <property type="component" value="Unassembled WGS sequence"/>
</dbReference>
<evidence type="ECO:0000313" key="3">
    <source>
        <dbReference type="EMBL" id="KAF0979837.1"/>
    </source>
</evidence>
<reference evidence="3 4" key="1">
    <citation type="journal article" date="2019" name="Sci. Rep.">
        <title>Nanopore sequencing improves the draft genome of the human pathogenic amoeba Naegleria fowleri.</title>
        <authorList>
            <person name="Liechti N."/>
            <person name="Schurch N."/>
            <person name="Bruggmann R."/>
            <person name="Wittwer M."/>
        </authorList>
    </citation>
    <scope>NUCLEOTIDE SEQUENCE [LARGE SCALE GENOMIC DNA]</scope>
    <source>
        <strain evidence="3 4">ATCC 30894</strain>
    </source>
</reference>
<feature type="coiled-coil region" evidence="1">
    <location>
        <begin position="542"/>
        <end position="647"/>
    </location>
</feature>
<dbReference type="AlphaFoldDB" id="A0A6A5BRM2"/>
<protein>
    <submittedName>
        <fullName evidence="3">Uncharacterized protein</fullName>
    </submittedName>
</protein>
<feature type="region of interest" description="Disordered" evidence="2">
    <location>
        <begin position="45"/>
        <end position="131"/>
    </location>
</feature>
<feature type="coiled-coil region" evidence="1">
    <location>
        <begin position="373"/>
        <end position="403"/>
    </location>
</feature>
<dbReference type="VEuPathDB" id="AmoebaDB:NF0013820"/>
<dbReference type="GeneID" id="68108208"/>
<evidence type="ECO:0000256" key="2">
    <source>
        <dbReference type="SAM" id="MobiDB-lite"/>
    </source>
</evidence>
<evidence type="ECO:0000313" key="4">
    <source>
        <dbReference type="Proteomes" id="UP000444721"/>
    </source>
</evidence>
<keyword evidence="4" id="KW-1185">Reference proteome</keyword>
<accession>A0A6A5BRM2</accession>
<gene>
    <name evidence="3" type="ORF">FDP41_000990</name>
</gene>
<comment type="caution">
    <text evidence="3">The sequence shown here is derived from an EMBL/GenBank/DDBJ whole genome shotgun (WGS) entry which is preliminary data.</text>
</comment>
<keyword evidence="1" id="KW-0175">Coiled coil</keyword>
<sequence length="879" mass="102656">MKNTAATIPPLNQRKLSNSLNSSGLRELKSDQDLSSSLNKLSFFKPQSASMHRPPVQHVTRGESYKSLPRPKTSTHLSKSTITNVSATLPLTSRISPSHTPKSPNNHVPNISFSQARTPSSQDDFPRKTQKPPLIINVYPSLPNRFTYESDDLAHFLTVLKSCKPPLYPITMQEQEKRKQVYSTLAFIMSAFQYHDKIVHASVEPDEHSIQNVSYGHPQDLFQVCCYLLRENLSYTSEIDNLKSQILEKDRKIEEFHKKYESTNDHDLVKHQPSENDLKHLEESVSKLEDDIYHHDPILYKEIMEKAEEEELLHNLTNTEGSKEFFNTKDAVPRLPAVIRNAEAKRNAKKRGDTPYEELDHAQKYTQCLQYKMRLLENLIFVLKKKIQRYEQSDSEVKQLVKQWGSLPELLRENEAMKKELNFYNWVTQRFDTELLLKHKYLYLDDVYMLRSVIFALQNELFVAQQGLAKYNDIENKLLRIMTTKSAQNNTSKHFSLEDLMTDLFMTEKQKFEYEKKKEAKRMVAEENNKSISKDEEPEPSVMDLRNKIRTLEHENKFLSNQLSRLEQQVTDLTSAMELLNEEVTGERKVEIKERETMIRKLTSRIDHLNKATTDREVYFLFQQNLVQELTEKRDKLFAENALTNEKLINTRNEVVELTQKLSHQANGLHVMYQITSSLLFYFIKTSTGKELDSKLSPESNVKLMFRDVFTLYMFKMNASVKLQSWFRGILTRKRLLKSEKHASFVSKMLKKRKFNAFNHEREKPLRCSEEPPLFSVFGDFLKVISSFSNQSSEMLKQTQGLIQAFKEEITDRFKSKIEQDLASFKEEQLQYSQRLMTALKEVVLKPKGERSCQTETIQRKSRGIQHGVAQVTNVELRK</sequence>
<dbReference type="VEuPathDB" id="AmoebaDB:FDP41_000990"/>
<organism evidence="3 4">
    <name type="scientific">Naegleria fowleri</name>
    <name type="common">Brain eating amoeba</name>
    <dbReference type="NCBI Taxonomy" id="5763"/>
    <lineage>
        <taxon>Eukaryota</taxon>
        <taxon>Discoba</taxon>
        <taxon>Heterolobosea</taxon>
        <taxon>Tetramitia</taxon>
        <taxon>Eutetramitia</taxon>
        <taxon>Vahlkampfiidae</taxon>
        <taxon>Naegleria</taxon>
    </lineage>
</organism>
<dbReference type="RefSeq" id="XP_044564550.1">
    <property type="nucleotide sequence ID" value="XM_044713908.1"/>
</dbReference>
<proteinExistence type="predicted"/>
<dbReference type="VEuPathDB" id="AmoebaDB:NfTy_050130"/>
<name>A0A6A5BRM2_NAEFO</name>
<feature type="region of interest" description="Disordered" evidence="2">
    <location>
        <begin position="1"/>
        <end position="33"/>
    </location>
</feature>
<dbReference type="PROSITE" id="PS50096">
    <property type="entry name" value="IQ"/>
    <property type="match status" value="1"/>
</dbReference>
<dbReference type="OMA" id="FIMSAFQ"/>
<dbReference type="OrthoDB" id="10253625at2759"/>
<dbReference type="EMBL" id="VFQX01000022">
    <property type="protein sequence ID" value="KAF0979837.1"/>
    <property type="molecule type" value="Genomic_DNA"/>
</dbReference>
<evidence type="ECO:0000256" key="1">
    <source>
        <dbReference type="SAM" id="Coils"/>
    </source>
</evidence>
<feature type="compositionally biased region" description="Polar residues" evidence="2">
    <location>
        <begin position="14"/>
        <end position="24"/>
    </location>
</feature>
<feature type="compositionally biased region" description="Polar residues" evidence="2">
    <location>
        <begin position="72"/>
        <end position="123"/>
    </location>
</feature>